<dbReference type="RefSeq" id="WP_348945017.1">
    <property type="nucleotide sequence ID" value="NZ_CP157355.1"/>
</dbReference>
<sequence length="161" mass="18094">MPKQFKGYLGLALIVLILDQITKHWIEAVFEMHQIKTIIPGFFNLTLAYNPGAAFSFLADAGGWQRHFFTGLALVVSVVIVFLLKKHEAERRYATSLALILGGAIGNAIDRMVFGHVIDFIQFHYQSWYYPSFNIADSAICIGAALMVIDSFKKDKQANHE</sequence>
<feature type="transmembrane region" description="Helical" evidence="9">
    <location>
        <begin position="6"/>
        <end position="26"/>
    </location>
</feature>
<comment type="similarity">
    <text evidence="1 9 11">Belongs to the peptidase A8 family.</text>
</comment>
<feature type="transmembrane region" description="Helical" evidence="9">
    <location>
        <begin position="93"/>
        <end position="109"/>
    </location>
</feature>
<dbReference type="PROSITE" id="PS00855">
    <property type="entry name" value="SPASE_II"/>
    <property type="match status" value="1"/>
</dbReference>
<evidence type="ECO:0000256" key="3">
    <source>
        <dbReference type="ARBA" id="ARBA00022670"/>
    </source>
</evidence>
<dbReference type="EMBL" id="CP157355">
    <property type="protein sequence ID" value="XBM00675.1"/>
    <property type="molecule type" value="Genomic_DNA"/>
</dbReference>
<dbReference type="AlphaFoldDB" id="A0AAU7FAP1"/>
<dbReference type="InterPro" id="IPR001872">
    <property type="entry name" value="Peptidase_A8"/>
</dbReference>
<dbReference type="GO" id="GO:0005886">
    <property type="term" value="C:plasma membrane"/>
    <property type="evidence" value="ECO:0007669"/>
    <property type="project" value="UniProtKB-SubCell"/>
</dbReference>
<evidence type="ECO:0000256" key="6">
    <source>
        <dbReference type="ARBA" id="ARBA00022801"/>
    </source>
</evidence>
<evidence type="ECO:0000256" key="1">
    <source>
        <dbReference type="ARBA" id="ARBA00006139"/>
    </source>
</evidence>
<comment type="function">
    <text evidence="9 10">This protein specifically catalyzes the removal of signal peptides from prolipoproteins.</text>
</comment>
<keyword evidence="3 9" id="KW-0645">Protease</keyword>
<dbReference type="KEGG" id="cmav:ABHF33_16740"/>
<feature type="transmembrane region" description="Helical" evidence="9">
    <location>
        <begin position="129"/>
        <end position="149"/>
    </location>
</feature>
<dbReference type="Pfam" id="PF01252">
    <property type="entry name" value="Peptidase_A8"/>
    <property type="match status" value="1"/>
</dbReference>
<evidence type="ECO:0000256" key="9">
    <source>
        <dbReference type="HAMAP-Rule" id="MF_00161"/>
    </source>
</evidence>
<dbReference type="EC" id="3.4.23.36" evidence="9"/>
<organism evidence="12">
    <name type="scientific">Chitinibacter mangrovi</name>
    <dbReference type="NCBI Taxonomy" id="3153927"/>
    <lineage>
        <taxon>Bacteria</taxon>
        <taxon>Pseudomonadati</taxon>
        <taxon>Pseudomonadota</taxon>
        <taxon>Betaproteobacteria</taxon>
        <taxon>Neisseriales</taxon>
        <taxon>Chitinibacteraceae</taxon>
        <taxon>Chitinibacter</taxon>
    </lineage>
</organism>
<evidence type="ECO:0000256" key="8">
    <source>
        <dbReference type="ARBA" id="ARBA00023136"/>
    </source>
</evidence>
<feature type="active site" evidence="9">
    <location>
        <position position="137"/>
    </location>
</feature>
<evidence type="ECO:0000256" key="2">
    <source>
        <dbReference type="ARBA" id="ARBA00022475"/>
    </source>
</evidence>
<comment type="catalytic activity">
    <reaction evidence="9 10">
        <text>Release of signal peptides from bacterial membrane prolipoproteins. Hydrolyzes -Xaa-Yaa-Zaa-|-(S,diacylglyceryl)Cys-, in which Xaa is hydrophobic (preferably Leu), and Yaa (Ala or Ser) and Zaa (Gly or Ala) have small, neutral side chains.</text>
        <dbReference type="EC" id="3.4.23.36"/>
    </reaction>
</comment>
<gene>
    <name evidence="9 12" type="primary">lspA</name>
    <name evidence="12" type="ORF">ABHF33_16740</name>
</gene>
<dbReference type="PANTHER" id="PTHR33695:SF1">
    <property type="entry name" value="LIPOPROTEIN SIGNAL PEPTIDASE"/>
    <property type="match status" value="1"/>
</dbReference>
<evidence type="ECO:0000256" key="7">
    <source>
        <dbReference type="ARBA" id="ARBA00022989"/>
    </source>
</evidence>
<reference evidence="12" key="1">
    <citation type="submission" date="2024-05" db="EMBL/GenBank/DDBJ databases">
        <authorList>
            <person name="Yang L."/>
            <person name="Pan L."/>
        </authorList>
    </citation>
    <scope>NUCLEOTIDE SEQUENCE</scope>
    <source>
        <strain evidence="12">FCG-7</strain>
    </source>
</reference>
<dbReference type="HAMAP" id="MF_00161">
    <property type="entry name" value="LspA"/>
    <property type="match status" value="1"/>
</dbReference>
<evidence type="ECO:0000256" key="11">
    <source>
        <dbReference type="RuleBase" id="RU004181"/>
    </source>
</evidence>
<keyword evidence="5 9" id="KW-0064">Aspartyl protease</keyword>
<feature type="transmembrane region" description="Helical" evidence="9">
    <location>
        <begin position="64"/>
        <end position="84"/>
    </location>
</feature>
<accession>A0AAU7FAP1</accession>
<dbReference type="GO" id="GO:0004190">
    <property type="term" value="F:aspartic-type endopeptidase activity"/>
    <property type="evidence" value="ECO:0007669"/>
    <property type="project" value="UniProtKB-UniRule"/>
</dbReference>
<dbReference type="PRINTS" id="PR00781">
    <property type="entry name" value="LIPOSIGPTASE"/>
</dbReference>
<evidence type="ECO:0000256" key="4">
    <source>
        <dbReference type="ARBA" id="ARBA00022692"/>
    </source>
</evidence>
<keyword evidence="6 9" id="KW-0378">Hydrolase</keyword>
<evidence type="ECO:0000256" key="10">
    <source>
        <dbReference type="RuleBase" id="RU000594"/>
    </source>
</evidence>
<keyword evidence="8 9" id="KW-0472">Membrane</keyword>
<dbReference type="NCBIfam" id="TIGR00077">
    <property type="entry name" value="lspA"/>
    <property type="match status" value="1"/>
</dbReference>
<dbReference type="PANTHER" id="PTHR33695">
    <property type="entry name" value="LIPOPROTEIN SIGNAL PEPTIDASE"/>
    <property type="match status" value="1"/>
</dbReference>
<dbReference type="GO" id="GO:0006508">
    <property type="term" value="P:proteolysis"/>
    <property type="evidence" value="ECO:0007669"/>
    <property type="project" value="UniProtKB-KW"/>
</dbReference>
<comment type="subcellular location">
    <subcellularLocation>
        <location evidence="9">Cell membrane</location>
        <topology evidence="9">Multi-pass membrane protein</topology>
    </subcellularLocation>
</comment>
<keyword evidence="7 9" id="KW-1133">Transmembrane helix</keyword>
<protein>
    <recommendedName>
        <fullName evidence="9">Lipoprotein signal peptidase</fullName>
        <ecNumber evidence="9">3.4.23.36</ecNumber>
    </recommendedName>
    <alternativeName>
        <fullName evidence="9">Prolipoprotein signal peptidase</fullName>
    </alternativeName>
    <alternativeName>
        <fullName evidence="9">Signal peptidase II</fullName>
        <shortName evidence="9">SPase II</shortName>
    </alternativeName>
</protein>
<evidence type="ECO:0000313" key="12">
    <source>
        <dbReference type="EMBL" id="XBM00675.1"/>
    </source>
</evidence>
<comment type="pathway">
    <text evidence="9">Protein modification; lipoprotein biosynthesis (signal peptide cleavage).</text>
</comment>
<keyword evidence="4 9" id="KW-0812">Transmembrane</keyword>
<name>A0AAU7FAP1_9NEIS</name>
<evidence type="ECO:0000256" key="5">
    <source>
        <dbReference type="ARBA" id="ARBA00022750"/>
    </source>
</evidence>
<keyword evidence="2 9" id="KW-1003">Cell membrane</keyword>
<feature type="active site" evidence="9">
    <location>
        <position position="119"/>
    </location>
</feature>
<proteinExistence type="inferred from homology"/>
<feature type="transmembrane region" description="Helical" evidence="9">
    <location>
        <begin position="38"/>
        <end position="58"/>
    </location>
</feature>